<dbReference type="Proteomes" id="UP001267426">
    <property type="component" value="Unassembled WGS sequence"/>
</dbReference>
<feature type="signal peptide" evidence="2">
    <location>
        <begin position="1"/>
        <end position="20"/>
    </location>
</feature>
<evidence type="ECO:0000313" key="3">
    <source>
        <dbReference type="EMBL" id="MDT0630996.1"/>
    </source>
</evidence>
<proteinExistence type="predicted"/>
<evidence type="ECO:0000256" key="1">
    <source>
        <dbReference type="SAM" id="MobiDB-lite"/>
    </source>
</evidence>
<gene>
    <name evidence="3" type="ORF">RM540_04470</name>
</gene>
<organism evidence="3 4">
    <name type="scientific">Rubrivirga litoralis</name>
    <dbReference type="NCBI Taxonomy" id="3075598"/>
    <lineage>
        <taxon>Bacteria</taxon>
        <taxon>Pseudomonadati</taxon>
        <taxon>Rhodothermota</taxon>
        <taxon>Rhodothermia</taxon>
        <taxon>Rhodothermales</taxon>
        <taxon>Rubricoccaceae</taxon>
        <taxon>Rubrivirga</taxon>
    </lineage>
</organism>
<feature type="chain" id="PRO_5047022538" evidence="2">
    <location>
        <begin position="21"/>
        <end position="299"/>
    </location>
</feature>
<dbReference type="RefSeq" id="WP_311662334.1">
    <property type="nucleotide sequence ID" value="NZ_JAVRHT010000007.1"/>
</dbReference>
<evidence type="ECO:0000256" key="2">
    <source>
        <dbReference type="SAM" id="SignalP"/>
    </source>
</evidence>
<dbReference type="EMBL" id="JAVRHT010000007">
    <property type="protein sequence ID" value="MDT0630996.1"/>
    <property type="molecule type" value="Genomic_DNA"/>
</dbReference>
<dbReference type="PROSITE" id="PS51257">
    <property type="entry name" value="PROKAR_LIPOPROTEIN"/>
    <property type="match status" value="1"/>
</dbReference>
<sequence length="299" mass="36956">MTRTTFLLALAGLFALSGCAGLGAFGIPYGDRHDGGYYETDRYSDRYDHDSGYYRAVQRDVRDYADALDRYLRISNREERAVREILEYRTYQLLDQTRARDHARVYPFPRRPGRAERFWAYADRDIERVLDRRYREPYAYYNRYGAERYREYYRYRRYDERRGWVDTRRDGTRRAPRRAAEDRRDRREDARETRRREAQREEARRNDRRERAEQERRRVQERRAEQERERRREQADRDRSSRERTDRERADRDRTDRARRGDRRSVPRRADRDRRADDDKDSKKDESSDRRRSRRGGSD</sequence>
<comment type="caution">
    <text evidence="3">The sequence shown here is derived from an EMBL/GenBank/DDBJ whole genome shotgun (WGS) entry which is preliminary data.</text>
</comment>
<keyword evidence="2" id="KW-0732">Signal</keyword>
<name>A0ABU3BP61_9BACT</name>
<reference evidence="3 4" key="1">
    <citation type="submission" date="2023-09" db="EMBL/GenBank/DDBJ databases">
        <authorList>
            <person name="Rey-Velasco X."/>
        </authorList>
    </citation>
    <scope>NUCLEOTIDE SEQUENCE [LARGE SCALE GENOMIC DNA]</scope>
    <source>
        <strain evidence="3 4">F394</strain>
    </source>
</reference>
<feature type="region of interest" description="Disordered" evidence="1">
    <location>
        <begin position="169"/>
        <end position="299"/>
    </location>
</feature>
<keyword evidence="4" id="KW-1185">Reference proteome</keyword>
<protein>
    <submittedName>
        <fullName evidence="3">Uncharacterized protein</fullName>
    </submittedName>
</protein>
<evidence type="ECO:0000313" key="4">
    <source>
        <dbReference type="Proteomes" id="UP001267426"/>
    </source>
</evidence>
<accession>A0ABU3BP61</accession>